<evidence type="ECO:0000256" key="11">
    <source>
        <dbReference type="ARBA" id="ARBA00022741"/>
    </source>
</evidence>
<evidence type="ECO:0000256" key="5">
    <source>
        <dbReference type="ARBA" id="ARBA00012814"/>
    </source>
</evidence>
<feature type="non-terminal residue" evidence="21">
    <location>
        <position position="1"/>
    </location>
</feature>
<dbReference type="GO" id="GO:0000049">
    <property type="term" value="F:tRNA binding"/>
    <property type="evidence" value="ECO:0007669"/>
    <property type="project" value="UniProtKB-KW"/>
</dbReference>
<dbReference type="Pfam" id="PF03484">
    <property type="entry name" value="B5"/>
    <property type="match status" value="1"/>
</dbReference>
<keyword evidence="15" id="KW-0648">Protein biosynthesis</keyword>
<dbReference type="SMART" id="SM00873">
    <property type="entry name" value="B3_4"/>
    <property type="match status" value="1"/>
</dbReference>
<comment type="subunit">
    <text evidence="4">Tetramer of two alpha and two beta subunits.</text>
</comment>
<dbReference type="InterPro" id="IPR004532">
    <property type="entry name" value="Phe-tRNA-ligase_IIc_bsu_bact"/>
</dbReference>
<evidence type="ECO:0000256" key="2">
    <source>
        <dbReference type="ARBA" id="ARBA00004496"/>
    </source>
</evidence>
<dbReference type="InterPro" id="IPR045060">
    <property type="entry name" value="Phe-tRNA-ligase_IIc_bsu"/>
</dbReference>
<dbReference type="SMART" id="SM00874">
    <property type="entry name" value="B5"/>
    <property type="match status" value="1"/>
</dbReference>
<dbReference type="PROSITE" id="PS51483">
    <property type="entry name" value="B5"/>
    <property type="match status" value="1"/>
</dbReference>
<dbReference type="InterPro" id="IPR041616">
    <property type="entry name" value="PheRS_beta_core"/>
</dbReference>
<evidence type="ECO:0000313" key="21">
    <source>
        <dbReference type="EMBL" id="OGZ41373.1"/>
    </source>
</evidence>
<dbReference type="InterPro" id="IPR005146">
    <property type="entry name" value="B3/B4_tRNA-bd"/>
</dbReference>
<keyword evidence="16" id="KW-0030">Aminoacyl-tRNA synthetase</keyword>
<dbReference type="GO" id="GO:0005524">
    <property type="term" value="F:ATP binding"/>
    <property type="evidence" value="ECO:0007669"/>
    <property type="project" value="UniProtKB-KW"/>
</dbReference>
<dbReference type="InterPro" id="IPR009061">
    <property type="entry name" value="DNA-bd_dom_put_sf"/>
</dbReference>
<keyword evidence="8" id="KW-0820">tRNA-binding</keyword>
<dbReference type="EC" id="6.1.1.20" evidence="5"/>
<comment type="cofactor">
    <cofactor evidence="1">
        <name>Mg(2+)</name>
        <dbReference type="ChEBI" id="CHEBI:18420"/>
    </cofactor>
</comment>
<evidence type="ECO:0000256" key="9">
    <source>
        <dbReference type="ARBA" id="ARBA00022598"/>
    </source>
</evidence>
<keyword evidence="12" id="KW-0067">ATP-binding</keyword>
<dbReference type="SUPFAM" id="SSF56037">
    <property type="entry name" value="PheT/TilS domain"/>
    <property type="match status" value="1"/>
</dbReference>
<keyword evidence="10" id="KW-0479">Metal-binding</keyword>
<evidence type="ECO:0000256" key="4">
    <source>
        <dbReference type="ARBA" id="ARBA00011209"/>
    </source>
</evidence>
<dbReference type="Gene3D" id="3.50.40.10">
    <property type="entry name" value="Phenylalanyl-trna Synthetase, Chain B, domain 3"/>
    <property type="match status" value="1"/>
</dbReference>
<accession>A0A1G2FTK0</accession>
<dbReference type="EMBL" id="MHNI01000031">
    <property type="protein sequence ID" value="OGZ41373.1"/>
    <property type="molecule type" value="Genomic_DNA"/>
</dbReference>
<dbReference type="PANTHER" id="PTHR10947">
    <property type="entry name" value="PHENYLALANYL-TRNA SYNTHETASE BETA CHAIN AND LEUCINE-RICH REPEAT-CONTAINING PROTEIN 47"/>
    <property type="match status" value="1"/>
</dbReference>
<dbReference type="Pfam" id="PF03483">
    <property type="entry name" value="B3_4"/>
    <property type="match status" value="1"/>
</dbReference>
<evidence type="ECO:0000256" key="10">
    <source>
        <dbReference type="ARBA" id="ARBA00022723"/>
    </source>
</evidence>
<dbReference type="NCBIfam" id="TIGR00472">
    <property type="entry name" value="pheT_bact"/>
    <property type="match status" value="1"/>
</dbReference>
<evidence type="ECO:0000313" key="22">
    <source>
        <dbReference type="Proteomes" id="UP000176700"/>
    </source>
</evidence>
<dbReference type="InterPro" id="IPR036690">
    <property type="entry name" value="Fdx_antiC-bd_sf"/>
</dbReference>
<evidence type="ECO:0000256" key="13">
    <source>
        <dbReference type="ARBA" id="ARBA00022842"/>
    </source>
</evidence>
<evidence type="ECO:0000256" key="1">
    <source>
        <dbReference type="ARBA" id="ARBA00001946"/>
    </source>
</evidence>
<dbReference type="CDD" id="cd00769">
    <property type="entry name" value="PheRS_beta_core"/>
    <property type="match status" value="1"/>
</dbReference>
<dbReference type="Gene3D" id="3.30.930.10">
    <property type="entry name" value="Bira Bifunctional Protein, Domain 2"/>
    <property type="match status" value="1"/>
</dbReference>
<keyword evidence="9 21" id="KW-0436">Ligase</keyword>
<evidence type="ECO:0000259" key="20">
    <source>
        <dbReference type="PROSITE" id="PS51483"/>
    </source>
</evidence>
<evidence type="ECO:0000256" key="15">
    <source>
        <dbReference type="ARBA" id="ARBA00022917"/>
    </source>
</evidence>
<feature type="domain" description="FDX-ACB" evidence="19">
    <location>
        <begin position="443"/>
        <end position="536"/>
    </location>
</feature>
<dbReference type="GO" id="GO:0004826">
    <property type="term" value="F:phenylalanine-tRNA ligase activity"/>
    <property type="evidence" value="ECO:0007669"/>
    <property type="project" value="UniProtKB-EC"/>
</dbReference>
<dbReference type="GO" id="GO:0009328">
    <property type="term" value="C:phenylalanine-tRNA ligase complex"/>
    <property type="evidence" value="ECO:0007669"/>
    <property type="project" value="TreeGrafter"/>
</dbReference>
<feature type="domain" description="B5" evidence="20">
    <location>
        <begin position="135"/>
        <end position="213"/>
    </location>
</feature>
<dbReference type="Gene3D" id="3.30.56.10">
    <property type="match status" value="1"/>
</dbReference>
<dbReference type="SMART" id="SM00896">
    <property type="entry name" value="FDX-ACB"/>
    <property type="match status" value="1"/>
</dbReference>
<evidence type="ECO:0000256" key="14">
    <source>
        <dbReference type="ARBA" id="ARBA00022884"/>
    </source>
</evidence>
<evidence type="ECO:0000256" key="18">
    <source>
        <dbReference type="ARBA" id="ARBA00049255"/>
    </source>
</evidence>
<dbReference type="Proteomes" id="UP000176700">
    <property type="component" value="Unassembled WGS sequence"/>
</dbReference>
<organism evidence="21 22">
    <name type="scientific">Candidatus Ryanbacteria bacterium RIFCSPHIGHO2_01_45_13</name>
    <dbReference type="NCBI Taxonomy" id="1802112"/>
    <lineage>
        <taxon>Bacteria</taxon>
        <taxon>Candidatus Ryaniibacteriota</taxon>
    </lineage>
</organism>
<dbReference type="Gene3D" id="3.30.70.380">
    <property type="entry name" value="Ferrodoxin-fold anticodon-binding domain"/>
    <property type="match status" value="1"/>
</dbReference>
<dbReference type="SUPFAM" id="SSF46955">
    <property type="entry name" value="Putative DNA-binding domain"/>
    <property type="match status" value="1"/>
</dbReference>
<dbReference type="FunFam" id="3.30.70.380:FF:000001">
    <property type="entry name" value="Phenylalanine--tRNA ligase beta subunit"/>
    <property type="match status" value="1"/>
</dbReference>
<evidence type="ECO:0000256" key="17">
    <source>
        <dbReference type="ARBA" id="ARBA00033189"/>
    </source>
</evidence>
<comment type="caution">
    <text evidence="21">The sequence shown here is derived from an EMBL/GenBank/DDBJ whole genome shotgun (WGS) entry which is preliminary data.</text>
</comment>
<dbReference type="InterPro" id="IPR020825">
    <property type="entry name" value="Phe-tRNA_synthase-like_B3/B4"/>
</dbReference>
<dbReference type="Pfam" id="PF17759">
    <property type="entry name" value="tRNA_synthFbeta"/>
    <property type="match status" value="1"/>
</dbReference>
<dbReference type="PROSITE" id="PS51447">
    <property type="entry name" value="FDX_ACB"/>
    <property type="match status" value="1"/>
</dbReference>
<comment type="catalytic activity">
    <reaction evidence="18">
        <text>tRNA(Phe) + L-phenylalanine + ATP = L-phenylalanyl-tRNA(Phe) + AMP + diphosphate + H(+)</text>
        <dbReference type="Rhea" id="RHEA:19413"/>
        <dbReference type="Rhea" id="RHEA-COMP:9668"/>
        <dbReference type="Rhea" id="RHEA-COMP:9699"/>
        <dbReference type="ChEBI" id="CHEBI:15378"/>
        <dbReference type="ChEBI" id="CHEBI:30616"/>
        <dbReference type="ChEBI" id="CHEBI:33019"/>
        <dbReference type="ChEBI" id="CHEBI:58095"/>
        <dbReference type="ChEBI" id="CHEBI:78442"/>
        <dbReference type="ChEBI" id="CHEBI:78531"/>
        <dbReference type="ChEBI" id="CHEBI:456215"/>
        <dbReference type="EC" id="6.1.1.20"/>
    </reaction>
</comment>
<evidence type="ECO:0000256" key="8">
    <source>
        <dbReference type="ARBA" id="ARBA00022555"/>
    </source>
</evidence>
<dbReference type="InterPro" id="IPR045864">
    <property type="entry name" value="aa-tRNA-synth_II/BPL/LPL"/>
</dbReference>
<keyword evidence="11" id="KW-0547">Nucleotide-binding</keyword>
<evidence type="ECO:0000256" key="7">
    <source>
        <dbReference type="ARBA" id="ARBA00022490"/>
    </source>
</evidence>
<dbReference type="InterPro" id="IPR005121">
    <property type="entry name" value="Fdx_antiC-bd"/>
</dbReference>
<protein>
    <recommendedName>
        <fullName evidence="6">Phenylalanine--tRNA ligase beta subunit</fullName>
        <ecNumber evidence="5">6.1.1.20</ecNumber>
    </recommendedName>
    <alternativeName>
        <fullName evidence="17">Phenylalanyl-tRNA synthetase beta subunit</fullName>
    </alternativeName>
</protein>
<comment type="subcellular location">
    <subcellularLocation>
        <location evidence="2">Cytoplasm</location>
    </subcellularLocation>
</comment>
<sequence>FDADKVKGAHIIVRRAKEGEKMVSLDGESYVLDNKTLVIADEEGVIAIAGVKGGKRTGVTGNTRRIILESANFSRTSIRRTSRAIGLITDASVRFSSGLDTDLVSFGIDRLAVLIRRVAGGEISSGIIDMAKKPAKSSKIMFSINDVNNLLGTAIKQKTATDILKRLEFEILKKRNNGEIVVVSPPPFRLDILNKEDVIEEIGRIWGYDNIQTAPPHGMLAGAGRDDDLFFTEELRDTFSHLGFIEQINYVFESGRLVRDLKINTNTLVVLQNPISEDAQFLRNGLLVPLLENVARNIEHTKDVLLFEIGHVFRMLQGKIDETTHCTAVMSGGAGIEGEKGNLFLEAKGFVSAIFERFGIADYWFGDLHPTDSIEWPLTPFEFYHPFRNAYVYVGRETVGTIFEVHPEVLRKLRIHGRVVAFEFCMGNILKVVEAEKEYRPISKYPSIVRDIAVLVSSKTRVYEVVNIIESAGGSLLIDSDLFDYYEGEQIEEGRKSLAFHLMFQSPNRTLTDGEVDNIMKRIIKNLEKNNEWEVR</sequence>
<dbReference type="PANTHER" id="PTHR10947:SF0">
    <property type="entry name" value="PHENYLALANINE--TRNA LIGASE BETA SUBUNIT"/>
    <property type="match status" value="1"/>
</dbReference>
<gene>
    <name evidence="21" type="ORF">A2W41_01480</name>
</gene>
<dbReference type="SUPFAM" id="SSF55681">
    <property type="entry name" value="Class II aaRS and biotin synthetases"/>
    <property type="match status" value="1"/>
</dbReference>
<keyword evidence="14" id="KW-0694">RNA-binding</keyword>
<dbReference type="AlphaFoldDB" id="A0A1G2FTK0"/>
<evidence type="ECO:0000256" key="12">
    <source>
        <dbReference type="ARBA" id="ARBA00022840"/>
    </source>
</evidence>
<evidence type="ECO:0000259" key="19">
    <source>
        <dbReference type="PROSITE" id="PS51447"/>
    </source>
</evidence>
<dbReference type="GO" id="GO:0000287">
    <property type="term" value="F:magnesium ion binding"/>
    <property type="evidence" value="ECO:0007669"/>
    <property type="project" value="InterPro"/>
</dbReference>
<keyword evidence="13" id="KW-0460">Magnesium</keyword>
<dbReference type="InterPro" id="IPR005147">
    <property type="entry name" value="tRNA_synthase_B5-dom"/>
</dbReference>
<proteinExistence type="inferred from homology"/>
<dbReference type="SUPFAM" id="SSF54991">
    <property type="entry name" value="Anticodon-binding domain of PheRS"/>
    <property type="match status" value="1"/>
</dbReference>
<evidence type="ECO:0000256" key="16">
    <source>
        <dbReference type="ARBA" id="ARBA00023146"/>
    </source>
</evidence>
<dbReference type="Pfam" id="PF03147">
    <property type="entry name" value="FDX-ACB"/>
    <property type="match status" value="1"/>
</dbReference>
<comment type="similarity">
    <text evidence="3">Belongs to the phenylalanyl-tRNA synthetase beta subunit family. Type 1 subfamily.</text>
</comment>
<keyword evidence="7" id="KW-0963">Cytoplasm</keyword>
<evidence type="ECO:0000256" key="6">
    <source>
        <dbReference type="ARBA" id="ARBA00017032"/>
    </source>
</evidence>
<dbReference type="GO" id="GO:0006432">
    <property type="term" value="P:phenylalanyl-tRNA aminoacylation"/>
    <property type="evidence" value="ECO:0007669"/>
    <property type="project" value="InterPro"/>
</dbReference>
<reference evidence="21 22" key="1">
    <citation type="journal article" date="2016" name="Nat. Commun.">
        <title>Thousands of microbial genomes shed light on interconnected biogeochemical processes in an aquifer system.</title>
        <authorList>
            <person name="Anantharaman K."/>
            <person name="Brown C.T."/>
            <person name="Hug L.A."/>
            <person name="Sharon I."/>
            <person name="Castelle C.J."/>
            <person name="Probst A.J."/>
            <person name="Thomas B.C."/>
            <person name="Singh A."/>
            <person name="Wilkins M.J."/>
            <person name="Karaoz U."/>
            <person name="Brodie E.L."/>
            <person name="Williams K.H."/>
            <person name="Hubbard S.S."/>
            <person name="Banfield J.F."/>
        </authorList>
    </citation>
    <scope>NUCLEOTIDE SEQUENCE [LARGE SCALE GENOMIC DNA]</scope>
</reference>
<name>A0A1G2FTK0_9BACT</name>
<evidence type="ECO:0000256" key="3">
    <source>
        <dbReference type="ARBA" id="ARBA00008653"/>
    </source>
</evidence>